<protein>
    <submittedName>
        <fullName evidence="2">Uncharacterized protein</fullName>
    </submittedName>
</protein>
<feature type="compositionally biased region" description="Basic and acidic residues" evidence="1">
    <location>
        <begin position="8"/>
        <end position="25"/>
    </location>
</feature>
<name>A0ABR3L398_9TELE</name>
<accession>A0ABR3L398</accession>
<dbReference type="Proteomes" id="UP001558613">
    <property type="component" value="Unassembled WGS sequence"/>
</dbReference>
<reference evidence="2 3" key="1">
    <citation type="submission" date="2023-09" db="EMBL/GenBank/DDBJ databases">
        <authorList>
            <person name="Wang M."/>
        </authorList>
    </citation>
    <scope>NUCLEOTIDE SEQUENCE [LARGE SCALE GENOMIC DNA]</scope>
    <source>
        <strain evidence="2">GT-2023</strain>
        <tissue evidence="2">Liver</tissue>
    </source>
</reference>
<feature type="region of interest" description="Disordered" evidence="1">
    <location>
        <begin position="1"/>
        <end position="154"/>
    </location>
</feature>
<proteinExistence type="predicted"/>
<feature type="compositionally biased region" description="Basic residues" evidence="1">
    <location>
        <begin position="58"/>
        <end position="70"/>
    </location>
</feature>
<evidence type="ECO:0000313" key="2">
    <source>
        <dbReference type="EMBL" id="KAL1246571.1"/>
    </source>
</evidence>
<comment type="caution">
    <text evidence="2">The sequence shown here is derived from an EMBL/GenBank/DDBJ whole genome shotgun (WGS) entry which is preliminary data.</text>
</comment>
<feature type="compositionally biased region" description="Acidic residues" evidence="1">
    <location>
        <begin position="26"/>
        <end position="38"/>
    </location>
</feature>
<gene>
    <name evidence="2" type="ORF">QQF64_034578</name>
</gene>
<evidence type="ECO:0000313" key="3">
    <source>
        <dbReference type="Proteomes" id="UP001558613"/>
    </source>
</evidence>
<feature type="compositionally biased region" description="Polar residues" evidence="1">
    <location>
        <begin position="44"/>
        <end position="54"/>
    </location>
</feature>
<organism evidence="2 3">
    <name type="scientific">Cirrhinus molitorella</name>
    <name type="common">mud carp</name>
    <dbReference type="NCBI Taxonomy" id="172907"/>
    <lineage>
        <taxon>Eukaryota</taxon>
        <taxon>Metazoa</taxon>
        <taxon>Chordata</taxon>
        <taxon>Craniata</taxon>
        <taxon>Vertebrata</taxon>
        <taxon>Euteleostomi</taxon>
        <taxon>Actinopterygii</taxon>
        <taxon>Neopterygii</taxon>
        <taxon>Teleostei</taxon>
        <taxon>Ostariophysi</taxon>
        <taxon>Cypriniformes</taxon>
        <taxon>Cyprinidae</taxon>
        <taxon>Labeoninae</taxon>
        <taxon>Labeonini</taxon>
        <taxon>Cirrhinus</taxon>
    </lineage>
</organism>
<feature type="compositionally biased region" description="Gly residues" evidence="1">
    <location>
        <begin position="71"/>
        <end position="80"/>
    </location>
</feature>
<feature type="compositionally biased region" description="Pro residues" evidence="1">
    <location>
        <begin position="135"/>
        <end position="154"/>
    </location>
</feature>
<sequence length="154" mass="16913">MMELSACEARRVGLTRREAKGKSSDMDADTEQVEETSEVMEATETPSQDQSSADSKIRGRGGKMRGRGGRMPRGFRGGRGMMMMKGYPPGPMRGRGRDGFTNGFGPMRRGMGRTWPYPDMRGRRGRGGPMGMNLGPPPPPPPPMHMRGPPPHMH</sequence>
<evidence type="ECO:0000256" key="1">
    <source>
        <dbReference type="SAM" id="MobiDB-lite"/>
    </source>
</evidence>
<keyword evidence="3" id="KW-1185">Reference proteome</keyword>
<dbReference type="EMBL" id="JAYMGO010000224">
    <property type="protein sequence ID" value="KAL1246571.1"/>
    <property type="molecule type" value="Genomic_DNA"/>
</dbReference>
<feature type="non-terminal residue" evidence="2">
    <location>
        <position position="154"/>
    </location>
</feature>